<feature type="compositionally biased region" description="Basic and acidic residues" evidence="1">
    <location>
        <begin position="18"/>
        <end position="47"/>
    </location>
</feature>
<dbReference type="AlphaFoldDB" id="A0A428V181"/>
<evidence type="ECO:0000313" key="3">
    <source>
        <dbReference type="Proteomes" id="UP000288429"/>
    </source>
</evidence>
<gene>
    <name evidence="2" type="ORF">CDV31_000808</name>
</gene>
<comment type="caution">
    <text evidence="2">The sequence shown here is derived from an EMBL/GenBank/DDBJ whole genome shotgun (WGS) entry which is preliminary data.</text>
</comment>
<sequence length="187" mass="21288">MESTQTNAKETTPAQGHAESDDHETLVSDWFDRRFGPEEDERDGFKEDETDTPYNNPNFTVDADHPEYYMYTRLETLIHAHYDEIYDKIEAGIVQDAQNDDSDGEVGGWTGTETSLIRKTVDQLKDAAAAYRAGGYKKIDGRDAHYKELLPSHEEVMLCRFVDPYGMGHGTISHLIGFLRVGWMFSI</sequence>
<proteinExistence type="predicted"/>
<dbReference type="Proteomes" id="UP000288429">
    <property type="component" value="Unassembled WGS sequence"/>
</dbReference>
<protein>
    <submittedName>
        <fullName evidence="2">Uncharacterized protein</fullName>
    </submittedName>
</protein>
<accession>A0A428V181</accession>
<evidence type="ECO:0000313" key="2">
    <source>
        <dbReference type="EMBL" id="RSM20313.1"/>
    </source>
</evidence>
<keyword evidence="3" id="KW-1185">Reference proteome</keyword>
<name>A0A428V181_9HYPO</name>
<feature type="compositionally biased region" description="Polar residues" evidence="1">
    <location>
        <begin position="1"/>
        <end position="14"/>
    </location>
</feature>
<dbReference type="EMBL" id="NIZV01000006">
    <property type="protein sequence ID" value="RSM20313.1"/>
    <property type="molecule type" value="Genomic_DNA"/>
</dbReference>
<reference evidence="2 3" key="1">
    <citation type="submission" date="2017-06" db="EMBL/GenBank/DDBJ databases">
        <title>Cmopartive genomic analysis of Ambrosia Fusariam Clade fungi.</title>
        <authorList>
            <person name="Stajich J.E."/>
            <person name="Carrillo J."/>
            <person name="Kijimoto T."/>
            <person name="Eskalen A."/>
            <person name="O'Donnell K."/>
            <person name="Kasson M."/>
        </authorList>
    </citation>
    <scope>NUCLEOTIDE SEQUENCE [LARGE SCALE GENOMIC DNA]</scope>
    <source>
        <strain evidence="2 3">NRRL 20438</strain>
    </source>
</reference>
<feature type="region of interest" description="Disordered" evidence="1">
    <location>
        <begin position="1"/>
        <end position="62"/>
    </location>
</feature>
<evidence type="ECO:0000256" key="1">
    <source>
        <dbReference type="SAM" id="MobiDB-lite"/>
    </source>
</evidence>
<organism evidence="2 3">
    <name type="scientific">Fusarium ambrosium</name>
    <dbReference type="NCBI Taxonomy" id="131363"/>
    <lineage>
        <taxon>Eukaryota</taxon>
        <taxon>Fungi</taxon>
        <taxon>Dikarya</taxon>
        <taxon>Ascomycota</taxon>
        <taxon>Pezizomycotina</taxon>
        <taxon>Sordariomycetes</taxon>
        <taxon>Hypocreomycetidae</taxon>
        <taxon>Hypocreales</taxon>
        <taxon>Nectriaceae</taxon>
        <taxon>Fusarium</taxon>
        <taxon>Fusarium solani species complex</taxon>
    </lineage>
</organism>